<sequence length="86" mass="10881">MSCDSEKKEILRYFYFKDVLKTHSIWWWCAMKKDDGYWMEAKGKEDMETMKCCKSRFLFEYVIRFSSFRMYRANEGKRRRQMLWKR</sequence>
<dbReference type="WBParaSite" id="Csp11.Scaffold630.g19891.t1">
    <property type="protein sequence ID" value="Csp11.Scaffold630.g19891.t1"/>
    <property type="gene ID" value="Csp11.Scaffold630.g19891"/>
</dbReference>
<protein>
    <submittedName>
        <fullName evidence="2">Ovule protein</fullName>
    </submittedName>
</protein>
<organism evidence="1 2">
    <name type="scientific">Caenorhabditis tropicalis</name>
    <dbReference type="NCBI Taxonomy" id="1561998"/>
    <lineage>
        <taxon>Eukaryota</taxon>
        <taxon>Metazoa</taxon>
        <taxon>Ecdysozoa</taxon>
        <taxon>Nematoda</taxon>
        <taxon>Chromadorea</taxon>
        <taxon>Rhabditida</taxon>
        <taxon>Rhabditina</taxon>
        <taxon>Rhabditomorpha</taxon>
        <taxon>Rhabditoidea</taxon>
        <taxon>Rhabditidae</taxon>
        <taxon>Peloderinae</taxon>
        <taxon>Caenorhabditis</taxon>
    </lineage>
</organism>
<keyword evidence="1" id="KW-1185">Reference proteome</keyword>
<dbReference type="AlphaFoldDB" id="A0A1I7UVY4"/>
<proteinExistence type="predicted"/>
<name>A0A1I7UVY4_9PELO</name>
<evidence type="ECO:0000313" key="1">
    <source>
        <dbReference type="Proteomes" id="UP000095282"/>
    </source>
</evidence>
<evidence type="ECO:0000313" key="2">
    <source>
        <dbReference type="WBParaSite" id="Csp11.Scaffold630.g19891.t1"/>
    </source>
</evidence>
<reference evidence="2" key="1">
    <citation type="submission" date="2016-11" db="UniProtKB">
        <authorList>
            <consortium name="WormBaseParasite"/>
        </authorList>
    </citation>
    <scope>IDENTIFICATION</scope>
</reference>
<dbReference type="Proteomes" id="UP000095282">
    <property type="component" value="Unplaced"/>
</dbReference>
<accession>A0A1I7UVY4</accession>